<dbReference type="EMBL" id="DVJP01000047">
    <property type="protein sequence ID" value="HIS76537.1"/>
    <property type="molecule type" value="Genomic_DNA"/>
</dbReference>
<dbReference type="PROSITE" id="PS50943">
    <property type="entry name" value="HTH_CROC1"/>
    <property type="match status" value="1"/>
</dbReference>
<proteinExistence type="predicted"/>
<feature type="domain" description="HTH cro/C1-type" evidence="1">
    <location>
        <begin position="8"/>
        <end position="59"/>
    </location>
</feature>
<dbReference type="Gene3D" id="1.10.260.40">
    <property type="entry name" value="lambda repressor-like DNA-binding domains"/>
    <property type="match status" value="1"/>
</dbReference>
<organism evidence="2 3">
    <name type="scientific">Candidatus Merdivicinus excrementipullorum</name>
    <dbReference type="NCBI Taxonomy" id="2840867"/>
    <lineage>
        <taxon>Bacteria</taxon>
        <taxon>Bacillati</taxon>
        <taxon>Bacillota</taxon>
        <taxon>Clostridia</taxon>
        <taxon>Eubacteriales</taxon>
        <taxon>Oscillospiraceae</taxon>
        <taxon>Oscillospiraceae incertae sedis</taxon>
        <taxon>Candidatus Merdivicinus</taxon>
    </lineage>
</organism>
<dbReference type="Pfam" id="PF13443">
    <property type="entry name" value="HTH_26"/>
    <property type="match status" value="1"/>
</dbReference>
<dbReference type="GO" id="GO:0003677">
    <property type="term" value="F:DNA binding"/>
    <property type="evidence" value="ECO:0007669"/>
    <property type="project" value="InterPro"/>
</dbReference>
<evidence type="ECO:0000313" key="2">
    <source>
        <dbReference type="EMBL" id="HIS76537.1"/>
    </source>
</evidence>
<gene>
    <name evidence="2" type="ORF">IAB51_06965</name>
</gene>
<name>A0A9D1K093_9FIRM</name>
<dbReference type="SMART" id="SM00530">
    <property type="entry name" value="HTH_XRE"/>
    <property type="match status" value="1"/>
</dbReference>
<dbReference type="Proteomes" id="UP000824002">
    <property type="component" value="Unassembled WGS sequence"/>
</dbReference>
<accession>A0A9D1K093</accession>
<dbReference type="AlphaFoldDB" id="A0A9D1K093"/>
<sequence>MFYDRLCALCKDRGISVTNMVKDLGLSSGNLSKWKNGGAPRADTLQKLADYLGVTADVLLYDNPTGLKMNDIQYALYHETADVSDETLSRILEFARFAKEQEKKGR</sequence>
<dbReference type="InterPro" id="IPR010982">
    <property type="entry name" value="Lambda_DNA-bd_dom_sf"/>
</dbReference>
<evidence type="ECO:0000313" key="3">
    <source>
        <dbReference type="Proteomes" id="UP000824002"/>
    </source>
</evidence>
<dbReference type="CDD" id="cd00093">
    <property type="entry name" value="HTH_XRE"/>
    <property type="match status" value="1"/>
</dbReference>
<reference evidence="2" key="1">
    <citation type="submission" date="2020-10" db="EMBL/GenBank/DDBJ databases">
        <authorList>
            <person name="Gilroy R."/>
        </authorList>
    </citation>
    <scope>NUCLEOTIDE SEQUENCE</scope>
    <source>
        <strain evidence="2">CHK199-13235</strain>
    </source>
</reference>
<evidence type="ECO:0000259" key="1">
    <source>
        <dbReference type="PROSITE" id="PS50943"/>
    </source>
</evidence>
<dbReference type="SUPFAM" id="SSF47413">
    <property type="entry name" value="lambda repressor-like DNA-binding domains"/>
    <property type="match status" value="1"/>
</dbReference>
<protein>
    <submittedName>
        <fullName evidence="2">Helix-turn-helix transcriptional regulator</fullName>
    </submittedName>
</protein>
<dbReference type="InterPro" id="IPR001387">
    <property type="entry name" value="Cro/C1-type_HTH"/>
</dbReference>
<comment type="caution">
    <text evidence="2">The sequence shown here is derived from an EMBL/GenBank/DDBJ whole genome shotgun (WGS) entry which is preliminary data.</text>
</comment>
<reference evidence="2" key="2">
    <citation type="journal article" date="2021" name="PeerJ">
        <title>Extensive microbial diversity within the chicken gut microbiome revealed by metagenomics and culture.</title>
        <authorList>
            <person name="Gilroy R."/>
            <person name="Ravi A."/>
            <person name="Getino M."/>
            <person name="Pursley I."/>
            <person name="Horton D.L."/>
            <person name="Alikhan N.F."/>
            <person name="Baker D."/>
            <person name="Gharbi K."/>
            <person name="Hall N."/>
            <person name="Watson M."/>
            <person name="Adriaenssens E.M."/>
            <person name="Foster-Nyarko E."/>
            <person name="Jarju S."/>
            <person name="Secka A."/>
            <person name="Antonio M."/>
            <person name="Oren A."/>
            <person name="Chaudhuri R.R."/>
            <person name="La Ragione R."/>
            <person name="Hildebrand F."/>
            <person name="Pallen M.J."/>
        </authorList>
    </citation>
    <scope>NUCLEOTIDE SEQUENCE</scope>
    <source>
        <strain evidence="2">CHK199-13235</strain>
    </source>
</reference>